<dbReference type="EMBL" id="GBXM01076224">
    <property type="protein sequence ID" value="JAH32353.1"/>
    <property type="molecule type" value="Transcribed_RNA"/>
</dbReference>
<protein>
    <submittedName>
        <fullName evidence="1">Uncharacterized protein</fullName>
    </submittedName>
</protein>
<name>A0A0E9RVQ8_ANGAN</name>
<accession>A0A0E9RVQ8</accession>
<sequence>MASHHVPYASLQNTCISPKMQQVLFAIQIRL</sequence>
<evidence type="ECO:0000313" key="1">
    <source>
        <dbReference type="EMBL" id="JAH32353.1"/>
    </source>
</evidence>
<reference evidence="1" key="1">
    <citation type="submission" date="2014-11" db="EMBL/GenBank/DDBJ databases">
        <authorList>
            <person name="Amaro Gonzalez C."/>
        </authorList>
    </citation>
    <scope>NUCLEOTIDE SEQUENCE</scope>
</reference>
<dbReference type="AlphaFoldDB" id="A0A0E9RVQ8"/>
<organism evidence="1">
    <name type="scientific">Anguilla anguilla</name>
    <name type="common">European freshwater eel</name>
    <name type="synonym">Muraena anguilla</name>
    <dbReference type="NCBI Taxonomy" id="7936"/>
    <lineage>
        <taxon>Eukaryota</taxon>
        <taxon>Metazoa</taxon>
        <taxon>Chordata</taxon>
        <taxon>Craniata</taxon>
        <taxon>Vertebrata</taxon>
        <taxon>Euteleostomi</taxon>
        <taxon>Actinopterygii</taxon>
        <taxon>Neopterygii</taxon>
        <taxon>Teleostei</taxon>
        <taxon>Anguilliformes</taxon>
        <taxon>Anguillidae</taxon>
        <taxon>Anguilla</taxon>
    </lineage>
</organism>
<reference evidence="1" key="2">
    <citation type="journal article" date="2015" name="Fish Shellfish Immunol.">
        <title>Early steps in the European eel (Anguilla anguilla)-Vibrio vulnificus interaction in the gills: Role of the RtxA13 toxin.</title>
        <authorList>
            <person name="Callol A."/>
            <person name="Pajuelo D."/>
            <person name="Ebbesson L."/>
            <person name="Teles M."/>
            <person name="MacKenzie S."/>
            <person name="Amaro C."/>
        </authorList>
    </citation>
    <scope>NUCLEOTIDE SEQUENCE</scope>
</reference>
<proteinExistence type="predicted"/>